<evidence type="ECO:0000256" key="1">
    <source>
        <dbReference type="ARBA" id="ARBA00022448"/>
    </source>
</evidence>
<dbReference type="GO" id="GO:0005524">
    <property type="term" value="F:ATP binding"/>
    <property type="evidence" value="ECO:0007669"/>
    <property type="project" value="UniProtKB-KW"/>
</dbReference>
<dbReference type="EMBL" id="JSUQ01000031">
    <property type="protein sequence ID" value="KHQ50125.1"/>
    <property type="molecule type" value="Genomic_DNA"/>
</dbReference>
<keyword evidence="3" id="KW-0677">Repeat</keyword>
<dbReference type="Proteomes" id="UP000030960">
    <property type="component" value="Unassembled WGS sequence"/>
</dbReference>
<evidence type="ECO:0000256" key="2">
    <source>
        <dbReference type="ARBA" id="ARBA00022597"/>
    </source>
</evidence>
<dbReference type="PROSITE" id="PS00211">
    <property type="entry name" value="ABC_TRANSPORTER_1"/>
    <property type="match status" value="1"/>
</dbReference>
<keyword evidence="7" id="KW-0378">Hydrolase</keyword>
<dbReference type="Pfam" id="PF00005">
    <property type="entry name" value="ABC_tran"/>
    <property type="match status" value="2"/>
</dbReference>
<dbReference type="GO" id="GO:0016887">
    <property type="term" value="F:ATP hydrolysis activity"/>
    <property type="evidence" value="ECO:0007669"/>
    <property type="project" value="InterPro"/>
</dbReference>
<dbReference type="EC" id="3.6.3.17" evidence="7"/>
<dbReference type="PANTHER" id="PTHR43790">
    <property type="entry name" value="CARBOHYDRATE TRANSPORT ATP-BINDING PROTEIN MG119-RELATED"/>
    <property type="match status" value="1"/>
</dbReference>
<organism evidence="7 8">
    <name type="scientific">Mameliella alba</name>
    <dbReference type="NCBI Taxonomy" id="561184"/>
    <lineage>
        <taxon>Bacteria</taxon>
        <taxon>Pseudomonadati</taxon>
        <taxon>Pseudomonadota</taxon>
        <taxon>Alphaproteobacteria</taxon>
        <taxon>Rhodobacterales</taxon>
        <taxon>Roseobacteraceae</taxon>
        <taxon>Mameliella</taxon>
    </lineage>
</organism>
<sequence length="514" mass="54963">MPYPNQIVAPNDSSSPQRLMSLRGIEKRFGAARALRGAELDVDQRTIHGIVGHNGAGKSTLMQILCGAIAADAGEIRLAGHEVHFGRPADAQTAGIAMVHQELCVLDDLDVAENIFLGREPMRGGLIDRRKMNHDARAALAQLDVDIPVGARCGDLSIGDRQMVEIARAVSMDARVLILDEPTAALTRREQIALCKLLEQLRSHLAVVFITHRLDEVMQLADVVTVLRDGRTVARLARGAFDHSSLVEAMLGPAADAAQSSDKRGSGRPREPLLTIAGLKAPDIGLDGIGLTVGKGEIVGIAGMLGSGRSELLECLFGLRRNTAGTIRLAGREIKPRSPVDAMRAGIALVPEDRKLMGIFAGKPLWQNIALASFRDLFSRGGLVRRAEARKAALEEVARLGIRAASIDLDIGFLSGGNQQKAIIARWLLRAPKLLLLDEPTAGIDIGAKAEIHALVRELAEAGMGVLVASSEFDELIGLCDRILVIRKGRIESPDPADERDEGALVLMATGGTK</sequence>
<comment type="caution">
    <text evidence="7">The sequence shown here is derived from an EMBL/GenBank/DDBJ whole genome shotgun (WGS) entry which is preliminary data.</text>
</comment>
<name>A0A0B3RFY2_9RHOB</name>
<evidence type="ECO:0000256" key="5">
    <source>
        <dbReference type="ARBA" id="ARBA00022840"/>
    </source>
</evidence>
<keyword evidence="8" id="KW-1185">Reference proteome</keyword>
<gene>
    <name evidence="7" type="primary">rbsA</name>
    <name evidence="7" type="ORF">OA50_05356</name>
</gene>
<feature type="domain" description="ABC transporter" evidence="6">
    <location>
        <begin position="269"/>
        <end position="513"/>
    </location>
</feature>
<dbReference type="Gene3D" id="3.40.50.300">
    <property type="entry name" value="P-loop containing nucleotide triphosphate hydrolases"/>
    <property type="match status" value="2"/>
</dbReference>
<keyword evidence="4" id="KW-0547">Nucleotide-binding</keyword>
<evidence type="ECO:0000259" key="6">
    <source>
        <dbReference type="PROSITE" id="PS50893"/>
    </source>
</evidence>
<evidence type="ECO:0000313" key="7">
    <source>
        <dbReference type="EMBL" id="KHQ50125.1"/>
    </source>
</evidence>
<dbReference type="InterPro" id="IPR027417">
    <property type="entry name" value="P-loop_NTPase"/>
</dbReference>
<dbReference type="PATRIC" id="fig|1515334.3.peg.5365"/>
<dbReference type="InterPro" id="IPR050107">
    <property type="entry name" value="ABC_carbohydrate_import_ATPase"/>
</dbReference>
<keyword evidence="2" id="KW-0762">Sugar transport</keyword>
<protein>
    <submittedName>
        <fullName evidence="7">Ribose import ATP-binding protein RbsA</fullName>
        <ecNumber evidence="7">3.6.3.17</ecNumber>
    </submittedName>
</protein>
<proteinExistence type="predicted"/>
<dbReference type="CDD" id="cd03216">
    <property type="entry name" value="ABC_Carb_Monos_I"/>
    <property type="match status" value="1"/>
</dbReference>
<evidence type="ECO:0000256" key="4">
    <source>
        <dbReference type="ARBA" id="ARBA00022741"/>
    </source>
</evidence>
<feature type="domain" description="ABC transporter" evidence="6">
    <location>
        <begin position="20"/>
        <end position="254"/>
    </location>
</feature>
<dbReference type="RefSeq" id="WP_069086740.1">
    <property type="nucleotide sequence ID" value="NZ_JSUQ01000031.1"/>
</dbReference>
<dbReference type="InterPro" id="IPR003593">
    <property type="entry name" value="AAA+_ATPase"/>
</dbReference>
<dbReference type="InterPro" id="IPR003439">
    <property type="entry name" value="ABC_transporter-like_ATP-bd"/>
</dbReference>
<dbReference type="AlphaFoldDB" id="A0A0B3RFY2"/>
<dbReference type="InterPro" id="IPR017871">
    <property type="entry name" value="ABC_transporter-like_CS"/>
</dbReference>
<dbReference type="SUPFAM" id="SSF52540">
    <property type="entry name" value="P-loop containing nucleoside triphosphate hydrolases"/>
    <property type="match status" value="2"/>
</dbReference>
<keyword evidence="5 7" id="KW-0067">ATP-binding</keyword>
<dbReference type="PANTHER" id="PTHR43790:SF9">
    <property type="entry name" value="GALACTOFURANOSE TRANSPORTER ATP-BINDING PROTEIN YTFR"/>
    <property type="match status" value="1"/>
</dbReference>
<accession>A0A0B3RFY2</accession>
<keyword evidence="1" id="KW-0813">Transport</keyword>
<evidence type="ECO:0000256" key="3">
    <source>
        <dbReference type="ARBA" id="ARBA00022737"/>
    </source>
</evidence>
<dbReference type="SMART" id="SM00382">
    <property type="entry name" value="AAA"/>
    <property type="match status" value="2"/>
</dbReference>
<reference evidence="7 8" key="1">
    <citation type="submission" date="2014-10" db="EMBL/GenBank/DDBJ databases">
        <title>Genome sequence of Ponticoccus sp. strain UMTAT08 isolated from clonal culture of toxic dinoflagellate Alexandrium tamiyavanichii.</title>
        <authorList>
            <person name="Gan H.Y."/>
            <person name="Muhd D.-D."/>
            <person name="Mohd Noor M.E."/>
            <person name="Yeong Y.S."/>
            <person name="Usup G."/>
        </authorList>
    </citation>
    <scope>NUCLEOTIDE SEQUENCE [LARGE SCALE GENOMIC DNA]</scope>
    <source>
        <strain evidence="7 8">UMTAT08</strain>
    </source>
</reference>
<dbReference type="CDD" id="cd03215">
    <property type="entry name" value="ABC_Carb_Monos_II"/>
    <property type="match status" value="1"/>
</dbReference>
<dbReference type="PROSITE" id="PS50893">
    <property type="entry name" value="ABC_TRANSPORTER_2"/>
    <property type="match status" value="2"/>
</dbReference>
<evidence type="ECO:0000313" key="8">
    <source>
        <dbReference type="Proteomes" id="UP000030960"/>
    </source>
</evidence>